<feature type="transmembrane region" description="Helical" evidence="1">
    <location>
        <begin position="12"/>
        <end position="29"/>
    </location>
</feature>
<dbReference type="KEGG" id="ppm:PPSC2_26205"/>
<name>E3EKF9_PAEPS</name>
<dbReference type="AlphaFoldDB" id="E3EKF9"/>
<organism evidence="2 3">
    <name type="scientific">Paenibacillus polymyxa (strain SC2)</name>
    <name type="common">Bacillus polymyxa</name>
    <dbReference type="NCBI Taxonomy" id="886882"/>
    <lineage>
        <taxon>Bacteria</taxon>
        <taxon>Bacillati</taxon>
        <taxon>Bacillota</taxon>
        <taxon>Bacilli</taxon>
        <taxon>Bacillales</taxon>
        <taxon>Paenibacillaceae</taxon>
        <taxon>Paenibacillus</taxon>
    </lineage>
</organism>
<accession>E3EKF9</accession>
<geneLocation type="plasmid" evidence="2 3">
    <name>pSC2</name>
</geneLocation>
<reference evidence="2 3" key="1">
    <citation type="journal article" date="2011" name="J. Bacteriol.">
        <title>Complete genome sequence of Paenibacillus polymyxa SC2, a strain of plant growth-promoting Rhizobacterium with broad-spectrum antimicrobial activity.</title>
        <authorList>
            <person name="Ma M."/>
            <person name="Wang C."/>
            <person name="Ding Y."/>
            <person name="Li L."/>
            <person name="Shen D."/>
            <person name="Jiang X."/>
            <person name="Guan D."/>
            <person name="Cao F."/>
            <person name="Chen H."/>
            <person name="Feng R."/>
            <person name="Wang X."/>
            <person name="Ge Y."/>
            <person name="Yao L."/>
            <person name="Bing X."/>
            <person name="Yang X."/>
            <person name="Li J."/>
            <person name="Du B."/>
        </authorList>
    </citation>
    <scope>NUCLEOTIDE SEQUENCE [LARGE SCALE GENOMIC DNA]</scope>
    <source>
        <strain evidence="2 3">SC2</strain>
        <plasmid evidence="3">pSC2</plasmid>
    </source>
</reference>
<dbReference type="PATRIC" id="fig|886882.15.peg.5518"/>
<evidence type="ECO:0000313" key="2">
    <source>
        <dbReference type="EMBL" id="ADO59791.1"/>
    </source>
</evidence>
<keyword evidence="1" id="KW-1133">Transmembrane helix</keyword>
<evidence type="ECO:0000313" key="3">
    <source>
        <dbReference type="Proteomes" id="UP000006868"/>
    </source>
</evidence>
<dbReference type="Proteomes" id="UP000006868">
    <property type="component" value="Plasmid pSC2"/>
</dbReference>
<protein>
    <submittedName>
        <fullName evidence="2">Uncharacterized protein</fullName>
    </submittedName>
</protein>
<dbReference type="HOGENOM" id="CLU_2424191_0_0_9"/>
<keyword evidence="1" id="KW-0472">Membrane</keyword>
<keyword evidence="2" id="KW-0614">Plasmid</keyword>
<proteinExistence type="predicted"/>
<feature type="transmembrane region" description="Helical" evidence="1">
    <location>
        <begin position="41"/>
        <end position="59"/>
    </location>
</feature>
<sequence>MKTTTVKKRMIQCILASVGFILLIFMHLNQTYERITFPMDGWVVFLVAISLIILSLIAWKKLNTSYSTFGYPLWFGMFVGSIIGKIFTNSL</sequence>
<gene>
    <name evidence="2" type="ORF">PPSC2_26205</name>
</gene>
<dbReference type="EMBL" id="CP002214">
    <property type="protein sequence ID" value="ADO59791.1"/>
    <property type="molecule type" value="Genomic_DNA"/>
</dbReference>
<feature type="transmembrane region" description="Helical" evidence="1">
    <location>
        <begin position="71"/>
        <end position="88"/>
    </location>
</feature>
<dbReference type="RefSeq" id="WP_013386205.1">
    <property type="nucleotide sequence ID" value="NC_014628.2"/>
</dbReference>
<evidence type="ECO:0000256" key="1">
    <source>
        <dbReference type="SAM" id="Phobius"/>
    </source>
</evidence>
<keyword evidence="1" id="KW-0812">Transmembrane</keyword>